<evidence type="ECO:0000259" key="6">
    <source>
        <dbReference type="Pfam" id="PF04542"/>
    </source>
</evidence>
<dbReference type="Proteomes" id="UP001597525">
    <property type="component" value="Unassembled WGS sequence"/>
</dbReference>
<dbReference type="Pfam" id="PF04542">
    <property type="entry name" value="Sigma70_r2"/>
    <property type="match status" value="1"/>
</dbReference>
<feature type="domain" description="RNA polymerase sigma-70 region 4" evidence="7">
    <location>
        <begin position="134"/>
        <end position="180"/>
    </location>
</feature>
<dbReference type="InterPro" id="IPR014284">
    <property type="entry name" value="RNA_pol_sigma-70_dom"/>
</dbReference>
<evidence type="ECO:0000256" key="5">
    <source>
        <dbReference type="ARBA" id="ARBA00023163"/>
    </source>
</evidence>
<dbReference type="InterPro" id="IPR039425">
    <property type="entry name" value="RNA_pol_sigma-70-like"/>
</dbReference>
<dbReference type="PANTHER" id="PTHR43133">
    <property type="entry name" value="RNA POLYMERASE ECF-TYPE SIGMA FACTO"/>
    <property type="match status" value="1"/>
</dbReference>
<evidence type="ECO:0000256" key="1">
    <source>
        <dbReference type="ARBA" id="ARBA00010641"/>
    </source>
</evidence>
<dbReference type="NCBIfam" id="TIGR02937">
    <property type="entry name" value="sigma70-ECF"/>
    <property type="match status" value="1"/>
</dbReference>
<dbReference type="InterPro" id="IPR014327">
    <property type="entry name" value="RNA_pol_sigma70_bacteroid"/>
</dbReference>
<dbReference type="NCBIfam" id="TIGR02985">
    <property type="entry name" value="Sig70_bacteroi1"/>
    <property type="match status" value="1"/>
</dbReference>
<dbReference type="Gene3D" id="1.10.10.10">
    <property type="entry name" value="Winged helix-like DNA-binding domain superfamily/Winged helix DNA-binding domain"/>
    <property type="match status" value="1"/>
</dbReference>
<comment type="caution">
    <text evidence="8">The sequence shown here is derived from an EMBL/GenBank/DDBJ whole genome shotgun (WGS) entry which is preliminary data.</text>
</comment>
<evidence type="ECO:0000313" key="8">
    <source>
        <dbReference type="EMBL" id="MFD2969503.1"/>
    </source>
</evidence>
<gene>
    <name evidence="8" type="ORF">ACFS7Y_19065</name>
</gene>
<evidence type="ECO:0000259" key="7">
    <source>
        <dbReference type="Pfam" id="PF04545"/>
    </source>
</evidence>
<evidence type="ECO:0000256" key="2">
    <source>
        <dbReference type="ARBA" id="ARBA00023015"/>
    </source>
</evidence>
<dbReference type="Pfam" id="PF04545">
    <property type="entry name" value="Sigma70_r4"/>
    <property type="match status" value="1"/>
</dbReference>
<dbReference type="SUPFAM" id="SSF88946">
    <property type="entry name" value="Sigma2 domain of RNA polymerase sigma factors"/>
    <property type="match status" value="1"/>
</dbReference>
<evidence type="ECO:0000256" key="3">
    <source>
        <dbReference type="ARBA" id="ARBA00023082"/>
    </source>
</evidence>
<dbReference type="InterPro" id="IPR007627">
    <property type="entry name" value="RNA_pol_sigma70_r2"/>
</dbReference>
<dbReference type="InterPro" id="IPR036388">
    <property type="entry name" value="WH-like_DNA-bd_sf"/>
</dbReference>
<dbReference type="Gene3D" id="1.10.1740.10">
    <property type="match status" value="1"/>
</dbReference>
<reference evidence="9" key="1">
    <citation type="journal article" date="2019" name="Int. J. Syst. Evol. Microbiol.">
        <title>The Global Catalogue of Microorganisms (GCM) 10K type strain sequencing project: providing services to taxonomists for standard genome sequencing and annotation.</title>
        <authorList>
            <consortium name="The Broad Institute Genomics Platform"/>
            <consortium name="The Broad Institute Genome Sequencing Center for Infectious Disease"/>
            <person name="Wu L."/>
            <person name="Ma J."/>
        </authorList>
    </citation>
    <scope>NUCLEOTIDE SEQUENCE [LARGE SCALE GENOMIC DNA]</scope>
    <source>
        <strain evidence="9">KCTC 22814</strain>
    </source>
</reference>
<dbReference type="CDD" id="cd06171">
    <property type="entry name" value="Sigma70_r4"/>
    <property type="match status" value="1"/>
</dbReference>
<dbReference type="InterPro" id="IPR013325">
    <property type="entry name" value="RNA_pol_sigma_r2"/>
</dbReference>
<organism evidence="8 9">
    <name type="scientific">Sphingobacterium bambusae</name>
    <dbReference type="NCBI Taxonomy" id="662858"/>
    <lineage>
        <taxon>Bacteria</taxon>
        <taxon>Pseudomonadati</taxon>
        <taxon>Bacteroidota</taxon>
        <taxon>Sphingobacteriia</taxon>
        <taxon>Sphingobacteriales</taxon>
        <taxon>Sphingobacteriaceae</taxon>
        <taxon>Sphingobacterium</taxon>
    </lineage>
</organism>
<evidence type="ECO:0000313" key="9">
    <source>
        <dbReference type="Proteomes" id="UP001597525"/>
    </source>
</evidence>
<dbReference type="PANTHER" id="PTHR43133:SF46">
    <property type="entry name" value="RNA POLYMERASE SIGMA-70 FACTOR ECF SUBFAMILY"/>
    <property type="match status" value="1"/>
</dbReference>
<dbReference type="InterPro" id="IPR007630">
    <property type="entry name" value="RNA_pol_sigma70_r4"/>
</dbReference>
<keyword evidence="4" id="KW-0238">DNA-binding</keyword>
<accession>A0ABW6BK85</accession>
<dbReference type="EMBL" id="JBHUPB010000012">
    <property type="protein sequence ID" value="MFD2969503.1"/>
    <property type="molecule type" value="Genomic_DNA"/>
</dbReference>
<proteinExistence type="inferred from homology"/>
<protein>
    <submittedName>
        <fullName evidence="8">RNA polymerase sigma factor</fullName>
    </submittedName>
</protein>
<keyword evidence="9" id="KW-1185">Reference proteome</keyword>
<dbReference type="InterPro" id="IPR013324">
    <property type="entry name" value="RNA_pol_sigma_r3/r4-like"/>
</dbReference>
<feature type="domain" description="RNA polymerase sigma-70 region 2" evidence="6">
    <location>
        <begin position="24"/>
        <end position="89"/>
    </location>
</feature>
<keyword evidence="5" id="KW-0804">Transcription</keyword>
<dbReference type="SUPFAM" id="SSF88659">
    <property type="entry name" value="Sigma3 and sigma4 domains of RNA polymerase sigma factors"/>
    <property type="match status" value="1"/>
</dbReference>
<comment type="similarity">
    <text evidence="1">Belongs to the sigma-70 factor family. ECF subfamily.</text>
</comment>
<evidence type="ECO:0000256" key="4">
    <source>
        <dbReference type="ARBA" id="ARBA00023125"/>
    </source>
</evidence>
<dbReference type="RefSeq" id="WP_320182275.1">
    <property type="nucleotide sequence ID" value="NZ_CP138332.1"/>
</dbReference>
<keyword evidence="2" id="KW-0805">Transcription regulation</keyword>
<keyword evidence="3" id="KW-0731">Sigma factor</keyword>
<sequence>MATSLDMIFWQRVTQGDYQAFNGIYDRYWDTLLAIALKKVGDRALAMDIVQDLFVDIWQKRHSIQIQTSLQSYLVSALYFKVFTHFRREGVQQKHIDQYHLLVDTAESGEHLASAGYEEHYETLLYAIEQSVHDMPERMKEVFQLKYYRSLNNQEIAENLGLSTQTVKNQLSKGLQQIRKHMEAERLDTSLLTLIGLCLIFH</sequence>
<name>A0ABW6BK85_9SPHI</name>